<dbReference type="SMART" id="SM00220">
    <property type="entry name" value="S_TKc"/>
    <property type="match status" value="1"/>
</dbReference>
<feature type="compositionally biased region" description="Low complexity" evidence="7">
    <location>
        <begin position="392"/>
        <end position="408"/>
    </location>
</feature>
<dbReference type="SMART" id="SM00369">
    <property type="entry name" value="LRR_TYP"/>
    <property type="match status" value="3"/>
</dbReference>
<feature type="compositionally biased region" description="Polar residues" evidence="7">
    <location>
        <begin position="355"/>
        <end position="391"/>
    </location>
</feature>
<feature type="compositionally biased region" description="Polar residues" evidence="7">
    <location>
        <begin position="875"/>
        <end position="888"/>
    </location>
</feature>
<dbReference type="EMBL" id="CYKH01001262">
    <property type="protein sequence ID" value="CUG86233.1"/>
    <property type="molecule type" value="Genomic_DNA"/>
</dbReference>
<dbReference type="InterPro" id="IPR029021">
    <property type="entry name" value="Prot-tyrosine_phosphatase-like"/>
</dbReference>
<dbReference type="Gene3D" id="1.10.510.10">
    <property type="entry name" value="Transferase(Phosphotransferase) domain 1"/>
    <property type="match status" value="1"/>
</dbReference>
<keyword evidence="6" id="KW-0904">Protein phosphatase</keyword>
<feature type="domain" description="Protein kinase" evidence="8">
    <location>
        <begin position="181"/>
        <end position="580"/>
    </location>
</feature>
<keyword evidence="4" id="KW-0677">Repeat</keyword>
<feature type="region of interest" description="Disordered" evidence="7">
    <location>
        <begin position="96"/>
        <end position="117"/>
    </location>
</feature>
<dbReference type="PROSITE" id="PS50056">
    <property type="entry name" value="TYR_PHOSPHATASE_2"/>
    <property type="match status" value="1"/>
</dbReference>
<feature type="region of interest" description="Disordered" evidence="7">
    <location>
        <begin position="664"/>
        <end position="688"/>
    </location>
</feature>
<feature type="domain" description="Tyrosine specific protein phosphatases" evidence="10">
    <location>
        <begin position="1387"/>
        <end position="1447"/>
    </location>
</feature>
<dbReference type="PROSITE" id="PS00383">
    <property type="entry name" value="TYR_PHOSPHATASE_1"/>
    <property type="match status" value="1"/>
</dbReference>
<dbReference type="OrthoDB" id="10252009at2759"/>
<feature type="region of interest" description="Disordered" evidence="7">
    <location>
        <begin position="355"/>
        <end position="416"/>
    </location>
</feature>
<dbReference type="GO" id="GO:0005737">
    <property type="term" value="C:cytoplasm"/>
    <property type="evidence" value="ECO:0007669"/>
    <property type="project" value="TreeGrafter"/>
</dbReference>
<feature type="region of interest" description="Disordered" evidence="7">
    <location>
        <begin position="134"/>
        <end position="156"/>
    </location>
</feature>
<dbReference type="Proteomes" id="UP000051952">
    <property type="component" value="Unassembled WGS sequence"/>
</dbReference>
<dbReference type="Gene3D" id="3.80.10.10">
    <property type="entry name" value="Ribonuclease Inhibitor"/>
    <property type="match status" value="1"/>
</dbReference>
<dbReference type="SUPFAM" id="SSF52058">
    <property type="entry name" value="L domain-like"/>
    <property type="match status" value="1"/>
</dbReference>
<comment type="similarity">
    <text evidence="1">Belongs to the protein-tyrosine phosphatase family. Non-receptor class dual specificity subfamily.</text>
</comment>
<evidence type="ECO:0000259" key="9">
    <source>
        <dbReference type="PROSITE" id="PS50054"/>
    </source>
</evidence>
<evidence type="ECO:0000256" key="6">
    <source>
        <dbReference type="ARBA" id="ARBA00022912"/>
    </source>
</evidence>
<evidence type="ECO:0000259" key="10">
    <source>
        <dbReference type="PROSITE" id="PS50056"/>
    </source>
</evidence>
<dbReference type="VEuPathDB" id="TriTrypDB:BSAL_92105"/>
<dbReference type="Pfam" id="PF13855">
    <property type="entry name" value="LRR_8"/>
    <property type="match status" value="1"/>
</dbReference>
<dbReference type="PROSITE" id="PS50011">
    <property type="entry name" value="PROTEIN_KINASE_DOM"/>
    <property type="match status" value="1"/>
</dbReference>
<dbReference type="Pfam" id="PF00782">
    <property type="entry name" value="DSPc"/>
    <property type="match status" value="1"/>
</dbReference>
<sequence length="1482" mass="159210">MDAIDSLRTASLQSHEVCTPRGHHQHSVVITTPTPPAAGFGHAQHPLLNSSGSNNIGNNVVVVGGRTVAIANPRVRSSDPNVPSLIRSIRVTALDVDDHPSSNNESITTPRRHAPPPPITPIIHAGDTVALQFDHQGNPSSETAGDEETFSQQQAPKFAKVLSPRSTNNSTHDDQVRFKVGQRLQRRGDGLVSTHVLLDAASPLIVDHNDISQDEISSSTTSVVPHHTLLNTNGGYILKLIRFDALHPHCVNSPKSAAIETAVEADFRSMTRVGSRNIEHVVTVQNLAPHRLAVVTKRINGIPVSEWRPATEVDVTILVRDICKALRYCATHGIRHRHLSASNVYVVFPEDDNETTLNASSTTPQHPAGAGSTSPGAPQELLDTTQESTITAAAASSPPARVPSALSSETNVRHQQRPSQFVVTGFGLGALFTTMSASQMWDMGYRDVAAFPPELILNGVEGAGSNEHMDLWAIGCLAYEALFHCHLYENDASDGIPLRKEELFDIISSRDPVPFPWSSGVLATQASSRGSVSSASDLENSRRPPDPALVAIIRKLLSKDPAQRGTIDSWLKQLSRSSSVSSSISRNSVLSPLRIPSFRRQETEDVLLTTTSLGTVTLPDGASRSAFAMSTSPSSALVPPARRLRNSVSIAAGYEMMSPIQTDAGTTTAATTHNSSITTPFRNPPSRQLSLGGMLDATTIVISSFARGTTGDGSSNGSGAQDSLQSSHRQEPLQPSGLYHLQSFSIPYQNSASLSLGGGAPRGAAFACALCQREAFDGSAMLCKTCVEDTSGATMYCVCRTCYDTKHGSGTEWQHPAEHVFDLHVVDDVSMPSFVNPLTPWTLNTNSGLNDFTVAAASFYQQSHTDSSLGSLTAVQRQNTGRSSSTVAQHVPRNVPRPPMYPSTHPLHRGASSLKHTSQPTALDVTSSPDQQPRSNETTSSITPPPSPSSLNINVSGSGAAAVRRIIPARLLSKREQSILEMGGSLALSCIGTGLLDAERRHLTKAPRRLSLHVPVNVSHEDLGAQADIPQMATSTTTPTRSRVVGLAESTSSARDYSSTFNATMNPEEVSAATAALSAVGFHHSHSATSLNNSQMIPKNLFQSNKAAGIASNNFVEEDRPLTVDELIEECAVSDSSALLLNDMSMTVFPDAVLHPTPMVHITILDLANNLLTDIPDSIEFLVNLRRLLLGNNKLTVLPEAIGNLTDLEHLDVNHNSLTTLPQSLMFCDQMEVLALDYNAFIEIPAVIFDIPSLKMLYLLEVPLTAWPPLDVLQNAVVEGNLTIGVDNIPSLLQTLPHCIRQQPQHYDSSVPHHGLIFAVWNKRFPDFVVPGVFVGSVRSAQSLDVYAKLGITHVLTMGRGLDALPPPGGKHKVVIVDDLPGACIDFAFEDAVAFIDDAVKSGGAVVVHCFAGMSRSATTVIAYLMMKQGMRLDDAYNTTKRGRPAIYPNSGFFDQLLKLDAKLYPGERALDIPSMEREKVP</sequence>
<keyword evidence="5" id="KW-0378">Hydrolase</keyword>
<dbReference type="GO" id="GO:0005524">
    <property type="term" value="F:ATP binding"/>
    <property type="evidence" value="ECO:0007669"/>
    <property type="project" value="InterPro"/>
</dbReference>
<dbReference type="InterPro" id="IPR000340">
    <property type="entry name" value="Dual-sp_phosphatase_cat-dom"/>
</dbReference>
<dbReference type="InterPro" id="IPR001611">
    <property type="entry name" value="Leu-rich_rpt"/>
</dbReference>
<dbReference type="SMART" id="SM00364">
    <property type="entry name" value="LRR_BAC"/>
    <property type="match status" value="3"/>
</dbReference>
<dbReference type="GO" id="GO:0017017">
    <property type="term" value="F:MAP kinase tyrosine/serine/threonine phosphatase activity"/>
    <property type="evidence" value="ECO:0007669"/>
    <property type="project" value="TreeGrafter"/>
</dbReference>
<proteinExistence type="inferred from homology"/>
<evidence type="ECO:0000256" key="4">
    <source>
        <dbReference type="ARBA" id="ARBA00022737"/>
    </source>
</evidence>
<evidence type="ECO:0000256" key="7">
    <source>
        <dbReference type="SAM" id="MobiDB-lite"/>
    </source>
</evidence>
<evidence type="ECO:0000313" key="12">
    <source>
        <dbReference type="Proteomes" id="UP000051952"/>
    </source>
</evidence>
<dbReference type="InterPro" id="IPR011009">
    <property type="entry name" value="Kinase-like_dom_sf"/>
</dbReference>
<dbReference type="GO" id="GO:0033550">
    <property type="term" value="F:MAP kinase tyrosine phosphatase activity"/>
    <property type="evidence" value="ECO:0007669"/>
    <property type="project" value="TreeGrafter"/>
</dbReference>
<feature type="domain" description="Tyrosine-protein phosphatase" evidence="9">
    <location>
        <begin position="1325"/>
        <end position="1466"/>
    </location>
</feature>
<reference evidence="12" key="1">
    <citation type="submission" date="2015-09" db="EMBL/GenBank/DDBJ databases">
        <authorList>
            <consortium name="Pathogen Informatics"/>
        </authorList>
    </citation>
    <scope>NUCLEOTIDE SEQUENCE [LARGE SCALE GENOMIC DNA]</scope>
    <source>
        <strain evidence="12">Lake Konstanz</strain>
    </source>
</reference>
<organism evidence="11 12">
    <name type="scientific">Bodo saltans</name>
    <name type="common">Flagellated protozoan</name>
    <dbReference type="NCBI Taxonomy" id="75058"/>
    <lineage>
        <taxon>Eukaryota</taxon>
        <taxon>Discoba</taxon>
        <taxon>Euglenozoa</taxon>
        <taxon>Kinetoplastea</taxon>
        <taxon>Metakinetoplastina</taxon>
        <taxon>Eubodonida</taxon>
        <taxon>Bodonidae</taxon>
        <taxon>Bodo</taxon>
    </lineage>
</organism>
<evidence type="ECO:0000313" key="11">
    <source>
        <dbReference type="EMBL" id="CUG86233.1"/>
    </source>
</evidence>
<dbReference type="EC" id="3.1.3.48" evidence="2"/>
<evidence type="ECO:0000256" key="2">
    <source>
        <dbReference type="ARBA" id="ARBA00013064"/>
    </source>
</evidence>
<accession>A0A0S4J7T8</accession>
<name>A0A0S4J7T8_BODSA</name>
<evidence type="ECO:0000259" key="8">
    <source>
        <dbReference type="PROSITE" id="PS50011"/>
    </source>
</evidence>
<dbReference type="InterPro" id="IPR016130">
    <property type="entry name" value="Tyr_Pase_AS"/>
</dbReference>
<feature type="region of interest" description="Disordered" evidence="7">
    <location>
        <begin position="875"/>
        <end position="956"/>
    </location>
</feature>
<keyword evidence="12" id="KW-1185">Reference proteome</keyword>
<evidence type="ECO:0000256" key="5">
    <source>
        <dbReference type="ARBA" id="ARBA00022801"/>
    </source>
</evidence>
<dbReference type="GO" id="GO:0004672">
    <property type="term" value="F:protein kinase activity"/>
    <property type="evidence" value="ECO:0007669"/>
    <property type="project" value="InterPro"/>
</dbReference>
<dbReference type="CDD" id="cd14498">
    <property type="entry name" value="DSP"/>
    <property type="match status" value="1"/>
</dbReference>
<dbReference type="PANTHER" id="PTHR10159:SF524">
    <property type="entry name" value="SPECIFICITY PROTEIN PHOSPHATASE, PUTATIVE-RELATED"/>
    <property type="match status" value="1"/>
</dbReference>
<keyword evidence="3" id="KW-0433">Leucine-rich repeat</keyword>
<dbReference type="Gene3D" id="3.90.190.10">
    <property type="entry name" value="Protein tyrosine phosphatase superfamily"/>
    <property type="match status" value="1"/>
</dbReference>
<dbReference type="InterPro" id="IPR020422">
    <property type="entry name" value="TYR_PHOSPHATASE_DUAL_dom"/>
</dbReference>
<dbReference type="PROSITE" id="PS51450">
    <property type="entry name" value="LRR"/>
    <property type="match status" value="1"/>
</dbReference>
<dbReference type="GO" id="GO:0008330">
    <property type="term" value="F:protein tyrosine/threonine phosphatase activity"/>
    <property type="evidence" value="ECO:0007669"/>
    <property type="project" value="TreeGrafter"/>
</dbReference>
<feature type="compositionally biased region" description="Polar residues" evidence="7">
    <location>
        <begin position="914"/>
        <end position="937"/>
    </location>
</feature>
<protein>
    <recommendedName>
        <fullName evidence="2">protein-tyrosine-phosphatase</fullName>
        <ecNumber evidence="2">3.1.3.48</ecNumber>
    </recommendedName>
</protein>
<feature type="compositionally biased region" description="Low complexity" evidence="7">
    <location>
        <begin position="664"/>
        <end position="679"/>
    </location>
</feature>
<dbReference type="InterPro" id="IPR000719">
    <property type="entry name" value="Prot_kinase_dom"/>
</dbReference>
<gene>
    <name evidence="11" type="ORF">BSAL_92105</name>
</gene>
<feature type="region of interest" description="Disordered" evidence="7">
    <location>
        <begin position="709"/>
        <end position="732"/>
    </location>
</feature>
<dbReference type="PANTHER" id="PTHR10159">
    <property type="entry name" value="DUAL SPECIFICITY PROTEIN PHOSPHATASE"/>
    <property type="match status" value="1"/>
</dbReference>
<dbReference type="GO" id="GO:0043409">
    <property type="term" value="P:negative regulation of MAPK cascade"/>
    <property type="evidence" value="ECO:0007669"/>
    <property type="project" value="TreeGrafter"/>
</dbReference>
<evidence type="ECO:0000256" key="1">
    <source>
        <dbReference type="ARBA" id="ARBA00008601"/>
    </source>
</evidence>
<dbReference type="InterPro" id="IPR003591">
    <property type="entry name" value="Leu-rich_rpt_typical-subtyp"/>
</dbReference>
<dbReference type="SUPFAM" id="SSF56112">
    <property type="entry name" value="Protein kinase-like (PK-like)"/>
    <property type="match status" value="1"/>
</dbReference>
<dbReference type="PROSITE" id="PS50054">
    <property type="entry name" value="TYR_PHOSPHATASE_DUAL"/>
    <property type="match status" value="1"/>
</dbReference>
<dbReference type="SMART" id="SM00195">
    <property type="entry name" value="DSPc"/>
    <property type="match status" value="1"/>
</dbReference>
<dbReference type="InterPro" id="IPR000387">
    <property type="entry name" value="Tyr_Pase_dom"/>
</dbReference>
<dbReference type="InterPro" id="IPR032675">
    <property type="entry name" value="LRR_dom_sf"/>
</dbReference>
<evidence type="ECO:0000256" key="3">
    <source>
        <dbReference type="ARBA" id="ARBA00022614"/>
    </source>
</evidence>
<dbReference type="SUPFAM" id="SSF52799">
    <property type="entry name" value="(Phosphotyrosine protein) phosphatases II"/>
    <property type="match status" value="1"/>
</dbReference>